<gene>
    <name evidence="2" type="ORF">AGERDE_LOCUS12875</name>
</gene>
<feature type="non-terminal residue" evidence="2">
    <location>
        <position position="1"/>
    </location>
</feature>
<dbReference type="AlphaFoldDB" id="A0A9N9ERK8"/>
<name>A0A9N9ERK8_9GLOM</name>
<evidence type="ECO:0000256" key="1">
    <source>
        <dbReference type="SAM" id="MobiDB-lite"/>
    </source>
</evidence>
<organism evidence="2 3">
    <name type="scientific">Ambispora gerdemannii</name>
    <dbReference type="NCBI Taxonomy" id="144530"/>
    <lineage>
        <taxon>Eukaryota</taxon>
        <taxon>Fungi</taxon>
        <taxon>Fungi incertae sedis</taxon>
        <taxon>Mucoromycota</taxon>
        <taxon>Glomeromycotina</taxon>
        <taxon>Glomeromycetes</taxon>
        <taxon>Archaeosporales</taxon>
        <taxon>Ambisporaceae</taxon>
        <taxon>Ambispora</taxon>
    </lineage>
</organism>
<keyword evidence="3" id="KW-1185">Reference proteome</keyword>
<reference evidence="2" key="1">
    <citation type="submission" date="2021-06" db="EMBL/GenBank/DDBJ databases">
        <authorList>
            <person name="Kallberg Y."/>
            <person name="Tangrot J."/>
            <person name="Rosling A."/>
        </authorList>
    </citation>
    <scope>NUCLEOTIDE SEQUENCE</scope>
    <source>
        <strain evidence="2">MT106</strain>
    </source>
</reference>
<feature type="compositionally biased region" description="Acidic residues" evidence="1">
    <location>
        <begin position="15"/>
        <end position="37"/>
    </location>
</feature>
<feature type="region of interest" description="Disordered" evidence="1">
    <location>
        <begin position="1"/>
        <end position="46"/>
    </location>
</feature>
<accession>A0A9N9ERK8</accession>
<proteinExistence type="predicted"/>
<protein>
    <submittedName>
        <fullName evidence="2">176_t:CDS:1</fullName>
    </submittedName>
</protein>
<evidence type="ECO:0000313" key="2">
    <source>
        <dbReference type="EMBL" id="CAG8685820.1"/>
    </source>
</evidence>
<sequence>TPRPTQRTYLNIGPTEDDSTIEESDKESEIETEESDNDSIMALVAT</sequence>
<dbReference type="Proteomes" id="UP000789831">
    <property type="component" value="Unassembled WGS sequence"/>
</dbReference>
<comment type="caution">
    <text evidence="2">The sequence shown here is derived from an EMBL/GenBank/DDBJ whole genome shotgun (WGS) entry which is preliminary data.</text>
</comment>
<feature type="non-terminal residue" evidence="2">
    <location>
        <position position="46"/>
    </location>
</feature>
<dbReference type="EMBL" id="CAJVPL010012010">
    <property type="protein sequence ID" value="CAG8685820.1"/>
    <property type="molecule type" value="Genomic_DNA"/>
</dbReference>
<evidence type="ECO:0000313" key="3">
    <source>
        <dbReference type="Proteomes" id="UP000789831"/>
    </source>
</evidence>